<dbReference type="EMBL" id="CP006867">
    <property type="protein sequence ID" value="ALU12368.1"/>
    <property type="molecule type" value="Genomic_DNA"/>
</dbReference>
<evidence type="ECO:0000313" key="2">
    <source>
        <dbReference type="EMBL" id="ALU12368.1"/>
    </source>
</evidence>
<keyword evidence="1" id="KW-1133">Transmembrane helix</keyword>
<evidence type="ECO:0000313" key="3">
    <source>
        <dbReference type="Proteomes" id="UP000060778"/>
    </source>
</evidence>
<feature type="transmembrane region" description="Helical" evidence="1">
    <location>
        <begin position="330"/>
        <end position="348"/>
    </location>
</feature>
<dbReference type="GeneID" id="30679975"/>
<protein>
    <recommendedName>
        <fullName evidence="4">DUF373 family protein</fullName>
    </recommendedName>
</protein>
<dbReference type="OrthoDB" id="15364at2157"/>
<feature type="transmembrane region" description="Helical" evidence="1">
    <location>
        <begin position="289"/>
        <end position="310"/>
    </location>
</feature>
<dbReference type="Proteomes" id="UP000060778">
    <property type="component" value="Chromosome"/>
</dbReference>
<reference evidence="2 3" key="1">
    <citation type="submission" date="2013-11" db="EMBL/GenBank/DDBJ databases">
        <title>Comparative genomics of Ignicoccus.</title>
        <authorList>
            <person name="Podar M."/>
        </authorList>
    </citation>
    <scope>NUCLEOTIDE SEQUENCE [LARGE SCALE GENOMIC DNA]</scope>
    <source>
        <strain evidence="2 3">DSM 13165</strain>
    </source>
</reference>
<feature type="transmembrane region" description="Helical" evidence="1">
    <location>
        <begin position="217"/>
        <end position="236"/>
    </location>
</feature>
<dbReference type="PANTHER" id="PTHR38815:SF1">
    <property type="entry name" value="DUF373 FAMILY PROTEIN"/>
    <property type="match status" value="1"/>
</dbReference>
<feature type="transmembrane region" description="Helical" evidence="1">
    <location>
        <begin position="179"/>
        <end position="196"/>
    </location>
</feature>
<dbReference type="RefSeq" id="WP_075049573.1">
    <property type="nucleotide sequence ID" value="NZ_CP006867.1"/>
</dbReference>
<name>A0A0U3FSA6_9CREN</name>
<keyword evidence="1" id="KW-0472">Membrane</keyword>
<accession>A0A0U3FSA6</accession>
<feature type="transmembrane region" description="Helical" evidence="1">
    <location>
        <begin position="155"/>
        <end position="173"/>
    </location>
</feature>
<dbReference type="KEGG" id="iis:EYM_02905"/>
<dbReference type="AlphaFoldDB" id="A0A0U3FSA6"/>
<dbReference type="InterPro" id="IPR007254">
    <property type="entry name" value="DUF373"/>
</dbReference>
<keyword evidence="3" id="KW-1185">Reference proteome</keyword>
<dbReference type="STRING" id="940295.EYM_02905"/>
<feature type="transmembrane region" description="Helical" evidence="1">
    <location>
        <begin position="248"/>
        <end position="268"/>
    </location>
</feature>
<gene>
    <name evidence="2" type="ORF">EYM_02905</name>
</gene>
<proteinExistence type="predicted"/>
<dbReference type="PANTHER" id="PTHR38815">
    <property type="entry name" value="HYPOTHETICAL MEMBRANE PROTEIN, CONSERVED, DUF373 FAMILY"/>
    <property type="match status" value="1"/>
</dbReference>
<sequence>MKKTLVISVDIDDDLGRVGIKTPVVGWDEVVNAAVKFGIERPEDSDLNAIFAALQEAKTLGEESLVAIVSGSQRGGYYAIKKVQEQVAELVKKYNIDEIIVVTDNPEDENVVNAISELARVAYTRRVIVEQSRNIEQLYVLLTKFLRKALTEKRFARYTLGFPGLLIFTFSLLSLTGLMSYAIPIIGMLVGLSMIIRGFELDERIINWWKTNPISMAFTLISSTSMLIALVVSYLTVQQYGGINIRSISAIITNAFPYLAAGIALLLLTNIIEKIRRRDVNVWRDAIVLLTWTISSMILVKIGSVLASVPATATYGEMLKVILQSDVPTMLIYGMISILATAVSMILIERFIMDQT</sequence>
<evidence type="ECO:0008006" key="4">
    <source>
        <dbReference type="Google" id="ProtNLM"/>
    </source>
</evidence>
<dbReference type="Pfam" id="PF04123">
    <property type="entry name" value="DUF373"/>
    <property type="match status" value="1"/>
</dbReference>
<keyword evidence="1" id="KW-0812">Transmembrane</keyword>
<organism evidence="2 3">
    <name type="scientific">Ignicoccus islandicus DSM 13165</name>
    <dbReference type="NCBI Taxonomy" id="940295"/>
    <lineage>
        <taxon>Archaea</taxon>
        <taxon>Thermoproteota</taxon>
        <taxon>Thermoprotei</taxon>
        <taxon>Desulfurococcales</taxon>
        <taxon>Desulfurococcaceae</taxon>
        <taxon>Ignicoccus</taxon>
    </lineage>
</organism>
<evidence type="ECO:0000256" key="1">
    <source>
        <dbReference type="SAM" id="Phobius"/>
    </source>
</evidence>